<evidence type="ECO:0000313" key="7">
    <source>
        <dbReference type="Proteomes" id="UP001153269"/>
    </source>
</evidence>
<dbReference type="Pfam" id="PF04266">
    <property type="entry name" value="ASCH"/>
    <property type="match status" value="1"/>
</dbReference>
<feature type="domain" description="Activating signal cointegrator 1 third" evidence="4">
    <location>
        <begin position="274"/>
        <end position="327"/>
    </location>
</feature>
<evidence type="ECO:0000313" key="6">
    <source>
        <dbReference type="EMBL" id="CAB1441213.1"/>
    </source>
</evidence>
<dbReference type="InterPro" id="IPR015947">
    <property type="entry name" value="PUA-like_sf"/>
</dbReference>
<dbReference type="Proteomes" id="UP001153269">
    <property type="component" value="Unassembled WGS sequence"/>
</dbReference>
<dbReference type="AlphaFoldDB" id="A0A9N7V2C6"/>
<evidence type="ECO:0000259" key="5">
    <source>
        <dbReference type="Pfam" id="PF23135"/>
    </source>
</evidence>
<dbReference type="InterPro" id="IPR009349">
    <property type="entry name" value="TRIP4/RQT4_C2HC5_Znf"/>
</dbReference>
<feature type="domain" description="Activating signal cointegrator 1 N-terminal" evidence="5">
    <location>
        <begin position="5"/>
        <end position="65"/>
    </location>
</feature>
<dbReference type="GO" id="GO:0072344">
    <property type="term" value="P:rescue of stalled ribosome"/>
    <property type="evidence" value="ECO:0007669"/>
    <property type="project" value="InterPro"/>
</dbReference>
<keyword evidence="7" id="KW-1185">Reference proteome</keyword>
<dbReference type="InterPro" id="IPR039128">
    <property type="entry name" value="TRIP4-like"/>
</dbReference>
<feature type="region of interest" description="Disordered" evidence="1">
    <location>
        <begin position="380"/>
        <end position="407"/>
    </location>
</feature>
<dbReference type="EMBL" id="CADEAL010002591">
    <property type="protein sequence ID" value="CAB1441213.1"/>
    <property type="molecule type" value="Genomic_DNA"/>
</dbReference>
<dbReference type="PANTHER" id="PTHR12963">
    <property type="entry name" value="THYROID RECEPTOR INTERACTING PROTEIN RELATED"/>
    <property type="match status" value="1"/>
</dbReference>
<organism evidence="6 7">
    <name type="scientific">Pleuronectes platessa</name>
    <name type="common">European plaice</name>
    <dbReference type="NCBI Taxonomy" id="8262"/>
    <lineage>
        <taxon>Eukaryota</taxon>
        <taxon>Metazoa</taxon>
        <taxon>Chordata</taxon>
        <taxon>Craniata</taxon>
        <taxon>Vertebrata</taxon>
        <taxon>Euteleostomi</taxon>
        <taxon>Actinopterygii</taxon>
        <taxon>Neopterygii</taxon>
        <taxon>Teleostei</taxon>
        <taxon>Neoteleostei</taxon>
        <taxon>Acanthomorphata</taxon>
        <taxon>Carangaria</taxon>
        <taxon>Pleuronectiformes</taxon>
        <taxon>Pleuronectoidei</taxon>
        <taxon>Pleuronectidae</taxon>
        <taxon>Pleuronectes</taxon>
    </lineage>
</organism>
<dbReference type="Pfam" id="PF06221">
    <property type="entry name" value="zf-C2HC5"/>
    <property type="match status" value="1"/>
</dbReference>
<dbReference type="Gene3D" id="2.30.130.30">
    <property type="entry name" value="Hypothetical protein"/>
    <property type="match status" value="1"/>
</dbReference>
<evidence type="ECO:0000259" key="3">
    <source>
        <dbReference type="Pfam" id="PF06221"/>
    </source>
</evidence>
<protein>
    <recommendedName>
        <fullName evidence="8">Thyroid hormone receptor interactor 4</fullName>
    </recommendedName>
</protein>
<evidence type="ECO:0008006" key="8">
    <source>
        <dbReference type="Google" id="ProtNLM"/>
    </source>
</evidence>
<accession>A0A9N7V2C6</accession>
<proteinExistence type="predicted"/>
<sequence length="550" mass="62666">MSDALLRWILDQLHHVFGLEACDDIVQYILSIESAEEIEEYVGDLLQGTDGDKRRFIDELLCRWRRTQRHAADSGSLFLPVESVSPDSQDPNKDTQKKTKRKGRNKQEVMTASPTEPEPEVVKTPMDLMRAQEISSTSSTKKKNKFVNLYAKDGQDRLEVLLPGRYACDCLAQKHPLINNCISCGRIVCQQEGSGPCLFCGSLVCTRDEQEILQRDSNKSQKLRKKLMGEVGERDYLPHQEAKMKAGLEKAVQHKDKLLDYDKNSVRRTQVLDDESDYFATESNQWLSPGERDKLRRKEEELRDMRYASRKDRKITLDFAGRQVVDEGNNLNEYYSKLDETLKAMNNDSKSQMSSGRQGGRQNLRELVNPNIMQAAPEFVNIGGSGNNRKNMEQGKSLAEDKGDEGRTRLRLQDKELQEMSDGGWCLSMHQPWASLLVKGIKKVEGRTWRLLKWKPCTATFTKKSQGFLKDYPTGCLLGCVNMSDCLAQEQFREQCPATCEESASPFVFICTNPQELLVKFSMKGRHKIWKLESQYHQGAKKGLVPSAAE</sequence>
<dbReference type="GO" id="GO:0180022">
    <property type="term" value="C:RQC-trigger complex"/>
    <property type="evidence" value="ECO:0007669"/>
    <property type="project" value="InterPro"/>
</dbReference>
<feature type="compositionally biased region" description="Basic and acidic residues" evidence="1">
    <location>
        <begin position="390"/>
        <end position="407"/>
    </location>
</feature>
<gene>
    <name evidence="6" type="ORF">PLEPLA_LOCUS28995</name>
</gene>
<dbReference type="Pfam" id="PF23135">
    <property type="entry name" value="TRI4_N"/>
    <property type="match status" value="1"/>
</dbReference>
<evidence type="ECO:0000259" key="4">
    <source>
        <dbReference type="Pfam" id="PF23134"/>
    </source>
</evidence>
<evidence type="ECO:0000256" key="1">
    <source>
        <dbReference type="SAM" id="MobiDB-lite"/>
    </source>
</evidence>
<dbReference type="GO" id="GO:0008270">
    <property type="term" value="F:zinc ion binding"/>
    <property type="evidence" value="ECO:0007669"/>
    <property type="project" value="InterPro"/>
</dbReference>
<dbReference type="SUPFAM" id="SSF88697">
    <property type="entry name" value="PUA domain-like"/>
    <property type="match status" value="1"/>
</dbReference>
<dbReference type="InterPro" id="IPR056993">
    <property type="entry name" value="TRIP4_3rd_dom"/>
</dbReference>
<comment type="caution">
    <text evidence="6">The sequence shown here is derived from an EMBL/GenBank/DDBJ whole genome shotgun (WGS) entry which is preliminary data.</text>
</comment>
<dbReference type="PANTHER" id="PTHR12963:SF4">
    <property type="entry name" value="ACTIVATING SIGNAL COINTEGRATOR 1"/>
    <property type="match status" value="1"/>
</dbReference>
<dbReference type="InterPro" id="IPR007374">
    <property type="entry name" value="ASCH_domain"/>
</dbReference>
<name>A0A9N7V2C6_PLEPL</name>
<evidence type="ECO:0000259" key="2">
    <source>
        <dbReference type="Pfam" id="PF04266"/>
    </source>
</evidence>
<feature type="domain" description="TRIP4/RQT4 C2HC5-type zinc finger" evidence="3">
    <location>
        <begin position="165"/>
        <end position="211"/>
    </location>
</feature>
<dbReference type="Pfam" id="PF23134">
    <property type="entry name" value="TRIP4_3rd"/>
    <property type="match status" value="1"/>
</dbReference>
<reference evidence="6" key="1">
    <citation type="submission" date="2020-03" db="EMBL/GenBank/DDBJ databases">
        <authorList>
            <person name="Weist P."/>
        </authorList>
    </citation>
    <scope>NUCLEOTIDE SEQUENCE</scope>
</reference>
<dbReference type="CDD" id="cd06554">
    <property type="entry name" value="ASCH_ASC-1_like"/>
    <property type="match status" value="1"/>
</dbReference>
<feature type="region of interest" description="Disordered" evidence="1">
    <location>
        <begin position="77"/>
        <end position="120"/>
    </location>
</feature>
<dbReference type="InterPro" id="IPR056994">
    <property type="entry name" value="TRI4_N"/>
</dbReference>
<dbReference type="GO" id="GO:0005634">
    <property type="term" value="C:nucleus"/>
    <property type="evidence" value="ECO:0007669"/>
    <property type="project" value="InterPro"/>
</dbReference>
<feature type="domain" description="ASCH" evidence="2">
    <location>
        <begin position="427"/>
        <end position="495"/>
    </location>
</feature>